<dbReference type="CDD" id="cd03823">
    <property type="entry name" value="GT4_ExpE7-like"/>
    <property type="match status" value="1"/>
</dbReference>
<feature type="domain" description="Glycosyltransferase subfamily 4-like N-terminal" evidence="2">
    <location>
        <begin position="15"/>
        <end position="212"/>
    </location>
</feature>
<evidence type="ECO:0000313" key="4">
    <source>
        <dbReference type="Proteomes" id="UP000027153"/>
    </source>
</evidence>
<dbReference type="InterPro" id="IPR028098">
    <property type="entry name" value="Glyco_trans_4-like_N"/>
</dbReference>
<dbReference type="AlphaFoldDB" id="A0A062UUT2"/>
<dbReference type="RefSeq" id="WP_048092687.1">
    <property type="nucleotide sequence ID" value="NZ_JMIY01000007.1"/>
</dbReference>
<dbReference type="PANTHER" id="PTHR45947:SF3">
    <property type="entry name" value="SULFOQUINOVOSYL TRANSFERASE SQD2"/>
    <property type="match status" value="1"/>
</dbReference>
<dbReference type="Gene3D" id="3.40.50.2000">
    <property type="entry name" value="Glycogen Phosphorylase B"/>
    <property type="match status" value="2"/>
</dbReference>
<dbReference type="InterPro" id="IPR050194">
    <property type="entry name" value="Glycosyltransferase_grp1"/>
</dbReference>
<dbReference type="InterPro" id="IPR001296">
    <property type="entry name" value="Glyco_trans_1"/>
</dbReference>
<dbReference type="Pfam" id="PF13439">
    <property type="entry name" value="Glyco_transf_4"/>
    <property type="match status" value="1"/>
</dbReference>
<dbReference type="GO" id="GO:0016757">
    <property type="term" value="F:glycosyltransferase activity"/>
    <property type="evidence" value="ECO:0007669"/>
    <property type="project" value="InterPro"/>
</dbReference>
<evidence type="ECO:0000259" key="1">
    <source>
        <dbReference type="Pfam" id="PF00534"/>
    </source>
</evidence>
<protein>
    <submittedName>
        <fullName evidence="3">Glycosyltransferase</fullName>
    </submittedName>
</protein>
<evidence type="ECO:0000259" key="2">
    <source>
        <dbReference type="Pfam" id="PF13439"/>
    </source>
</evidence>
<keyword evidence="4" id="KW-1185">Reference proteome</keyword>
<dbReference type="SUPFAM" id="SSF53756">
    <property type="entry name" value="UDP-Glycosyltransferase/glycogen phosphorylase"/>
    <property type="match status" value="1"/>
</dbReference>
<dbReference type="PANTHER" id="PTHR45947">
    <property type="entry name" value="SULFOQUINOVOSYL TRANSFERASE SQD2"/>
    <property type="match status" value="1"/>
</dbReference>
<gene>
    <name evidence="3" type="ORF">ANME2D_02811</name>
</gene>
<accession>A0A062UUT2</accession>
<evidence type="ECO:0000313" key="3">
    <source>
        <dbReference type="EMBL" id="KCZ70786.1"/>
    </source>
</evidence>
<dbReference type="OrthoDB" id="131038at2157"/>
<feature type="domain" description="Glycosyl transferase family 1" evidence="1">
    <location>
        <begin position="223"/>
        <end position="374"/>
    </location>
</feature>
<dbReference type="Proteomes" id="UP000027153">
    <property type="component" value="Unassembled WGS sequence"/>
</dbReference>
<proteinExistence type="predicted"/>
<name>A0A062UUT2_9EURY</name>
<comment type="caution">
    <text evidence="3">The sequence shown here is derived from an EMBL/GenBank/DDBJ whole genome shotgun (WGS) entry which is preliminary data.</text>
</comment>
<dbReference type="Pfam" id="PF00534">
    <property type="entry name" value="Glycos_transf_1"/>
    <property type="match status" value="1"/>
</dbReference>
<dbReference type="EMBL" id="JMIY01000007">
    <property type="protein sequence ID" value="KCZ70786.1"/>
    <property type="molecule type" value="Genomic_DNA"/>
</dbReference>
<sequence>MKVCYISSFYPPLVFGGAEIYVQRISEKLVQQDHEVVVVTTNSKISVKPVIEKRNGVKIYRIHPINIYSIYNTLSKPDIIKPIWYMIDLLNIHSYIIIKNILMKEKPDIVHVHNFKGFSFAFDAVKSHNLPLMFTMHDYFLECIKENLFRSCYTICQSPPLLCRSYIELQRYLKDNKPDIVTAPCQFVIDKLKNDGFFEKTRTTKLPLGIELGNNKKIEKEYEIIDILFAGRLNIYKGVHILINAFRQIKYKNIHLHIVGEGKEMEELKKIAEHNPDITFYGFVSENMLIELYKKANIAVVPSIWYETFGIVIIESFKFSTPVIASNIGGFPELVENGYNGFLFEAGNTDELKKILENLIENPQELKRLNDNAFESVKKYSMEEHTKKLMRLYEELLKQKSKGVQ</sequence>
<organism evidence="3 4">
    <name type="scientific">Candidatus Methanoperedens nitratireducens</name>
    <dbReference type="NCBI Taxonomy" id="1392998"/>
    <lineage>
        <taxon>Archaea</taxon>
        <taxon>Methanobacteriati</taxon>
        <taxon>Methanobacteriota</taxon>
        <taxon>Stenosarchaea group</taxon>
        <taxon>Methanomicrobia</taxon>
        <taxon>Methanosarcinales</taxon>
        <taxon>ANME-2 cluster</taxon>
        <taxon>Candidatus Methanoperedentaceae</taxon>
        <taxon>Candidatus Methanoperedens</taxon>
    </lineage>
</organism>
<keyword evidence="3" id="KW-0808">Transferase</keyword>
<reference evidence="3 4" key="1">
    <citation type="journal article" date="2013" name="Nature">
        <title>Anaerobic oxidation of methane coupled to nitrate reduction in a novel archaeal lineage.</title>
        <authorList>
            <person name="Haroon M.F."/>
            <person name="Hu S."/>
            <person name="Shi Y."/>
            <person name="Imelfort M."/>
            <person name="Keller J."/>
            <person name="Hugenholtz P."/>
            <person name="Yuan Z."/>
            <person name="Tyson G.W."/>
        </authorList>
    </citation>
    <scope>NUCLEOTIDE SEQUENCE [LARGE SCALE GENOMIC DNA]</scope>
    <source>
        <strain evidence="3 4">ANME-2d</strain>
    </source>
</reference>